<gene>
    <name evidence="2" type="ORF">ACFSBH_16420</name>
</gene>
<evidence type="ECO:0000313" key="2">
    <source>
        <dbReference type="EMBL" id="MFD1609203.1"/>
    </source>
</evidence>
<organism evidence="2 3">
    <name type="scientific">Oceanobacillus luteolus</name>
    <dbReference type="NCBI Taxonomy" id="1274358"/>
    <lineage>
        <taxon>Bacteria</taxon>
        <taxon>Bacillati</taxon>
        <taxon>Bacillota</taxon>
        <taxon>Bacilli</taxon>
        <taxon>Bacillales</taxon>
        <taxon>Bacillaceae</taxon>
        <taxon>Oceanobacillus</taxon>
    </lineage>
</organism>
<keyword evidence="3" id="KW-1185">Reference proteome</keyword>
<protein>
    <submittedName>
        <fullName evidence="2">Uncharacterized protein</fullName>
    </submittedName>
</protein>
<feature type="transmembrane region" description="Helical" evidence="1">
    <location>
        <begin position="6"/>
        <end position="24"/>
    </location>
</feature>
<sequence length="65" mass="7335">MNKQKVKWLVLLVTTVVIITFAFIRISQIHVNHQANLIKSEECMLNGGTVIIEESLLSLSTVHCE</sequence>
<keyword evidence="1" id="KW-0472">Membrane</keyword>
<reference evidence="3" key="1">
    <citation type="journal article" date="2019" name="Int. J. Syst. Evol. Microbiol.">
        <title>The Global Catalogue of Microorganisms (GCM) 10K type strain sequencing project: providing services to taxonomists for standard genome sequencing and annotation.</title>
        <authorList>
            <consortium name="The Broad Institute Genomics Platform"/>
            <consortium name="The Broad Institute Genome Sequencing Center for Infectious Disease"/>
            <person name="Wu L."/>
            <person name="Ma J."/>
        </authorList>
    </citation>
    <scope>NUCLEOTIDE SEQUENCE [LARGE SCALE GENOMIC DNA]</scope>
    <source>
        <strain evidence="3">CGMCC 1.12376</strain>
    </source>
</reference>
<name>A0ABW4HUA0_9BACI</name>
<dbReference type="RefSeq" id="WP_251514389.1">
    <property type="nucleotide sequence ID" value="NZ_JAMBON010000016.1"/>
</dbReference>
<accession>A0ABW4HUA0</accession>
<evidence type="ECO:0000313" key="3">
    <source>
        <dbReference type="Proteomes" id="UP001597221"/>
    </source>
</evidence>
<comment type="caution">
    <text evidence="2">The sequence shown here is derived from an EMBL/GenBank/DDBJ whole genome shotgun (WGS) entry which is preliminary data.</text>
</comment>
<dbReference type="Proteomes" id="UP001597221">
    <property type="component" value="Unassembled WGS sequence"/>
</dbReference>
<dbReference type="EMBL" id="JBHUDE010000150">
    <property type="protein sequence ID" value="MFD1609203.1"/>
    <property type="molecule type" value="Genomic_DNA"/>
</dbReference>
<keyword evidence="1" id="KW-0812">Transmembrane</keyword>
<evidence type="ECO:0000256" key="1">
    <source>
        <dbReference type="SAM" id="Phobius"/>
    </source>
</evidence>
<proteinExistence type="predicted"/>
<keyword evidence="1" id="KW-1133">Transmembrane helix</keyword>